<gene>
    <name evidence="4" type="ORF">GU334_00880</name>
</gene>
<dbReference type="SUPFAM" id="SSF55811">
    <property type="entry name" value="Nudix"/>
    <property type="match status" value="1"/>
</dbReference>
<dbReference type="RefSeq" id="WP_167840952.1">
    <property type="nucleotide sequence ID" value="NZ_CP047628.1"/>
</dbReference>
<name>A0AAE6YK58_9LACT</name>
<dbReference type="PANTHER" id="PTHR43046:SF14">
    <property type="entry name" value="MUTT_NUDIX FAMILY PROTEIN"/>
    <property type="match status" value="1"/>
</dbReference>
<reference evidence="4 5" key="1">
    <citation type="submission" date="2019-12" db="EMBL/GenBank/DDBJ databases">
        <title>Whole genome sequences of Lactococcus raffinolactis strains isolated from sewage.</title>
        <authorList>
            <person name="Ybazeta G."/>
            <person name="Ross M."/>
            <person name="Brabant-Kirwan D."/>
            <person name="Saleh M."/>
            <person name="Dillon J.A."/>
            <person name="Splinter K."/>
            <person name="Nokhbeh R."/>
        </authorList>
    </citation>
    <scope>NUCLEOTIDE SEQUENCE [LARGE SCALE GENOMIC DNA]</scope>
    <source>
        <strain evidence="4 5">Lr_19_14</strain>
    </source>
</reference>
<evidence type="ECO:0000256" key="1">
    <source>
        <dbReference type="ARBA" id="ARBA00001946"/>
    </source>
</evidence>
<dbReference type="PANTHER" id="PTHR43046">
    <property type="entry name" value="GDP-MANNOSE MANNOSYL HYDROLASE"/>
    <property type="match status" value="1"/>
</dbReference>
<keyword evidence="5" id="KW-1185">Reference proteome</keyword>
<keyword evidence="2" id="KW-0378">Hydrolase</keyword>
<dbReference type="CDD" id="cd04688">
    <property type="entry name" value="NUDIX_Hydrolase"/>
    <property type="match status" value="1"/>
</dbReference>
<protein>
    <submittedName>
        <fullName evidence="4">NUDIX domain-containing protein</fullName>
    </submittedName>
</protein>
<dbReference type="AlphaFoldDB" id="A0AAE6YK58"/>
<dbReference type="InterPro" id="IPR020084">
    <property type="entry name" value="NUDIX_hydrolase_CS"/>
</dbReference>
<dbReference type="GO" id="GO:0016787">
    <property type="term" value="F:hydrolase activity"/>
    <property type="evidence" value="ECO:0007669"/>
    <property type="project" value="UniProtKB-KW"/>
</dbReference>
<dbReference type="PROSITE" id="PS51462">
    <property type="entry name" value="NUDIX"/>
    <property type="match status" value="1"/>
</dbReference>
<dbReference type="Proteomes" id="UP000501558">
    <property type="component" value="Chromosome"/>
</dbReference>
<evidence type="ECO:0000313" key="4">
    <source>
        <dbReference type="EMBL" id="QIW57551.1"/>
    </source>
</evidence>
<dbReference type="Gene3D" id="3.90.79.10">
    <property type="entry name" value="Nucleoside Triphosphate Pyrophosphohydrolase"/>
    <property type="match status" value="1"/>
</dbReference>
<evidence type="ECO:0000256" key="2">
    <source>
        <dbReference type="ARBA" id="ARBA00022801"/>
    </source>
</evidence>
<dbReference type="InterPro" id="IPR000086">
    <property type="entry name" value="NUDIX_hydrolase_dom"/>
</dbReference>
<accession>A0AAE6YK58</accession>
<dbReference type="Pfam" id="PF00293">
    <property type="entry name" value="NUDIX"/>
    <property type="match status" value="1"/>
</dbReference>
<feature type="domain" description="Nudix hydrolase" evidence="3">
    <location>
        <begin position="10"/>
        <end position="144"/>
    </location>
</feature>
<dbReference type="EMBL" id="CP047628">
    <property type="protein sequence ID" value="QIW57551.1"/>
    <property type="molecule type" value="Genomic_DNA"/>
</dbReference>
<evidence type="ECO:0000259" key="3">
    <source>
        <dbReference type="PROSITE" id="PS51462"/>
    </source>
</evidence>
<organism evidence="4 5">
    <name type="scientific">Pseudolactococcus raffinolactis</name>
    <dbReference type="NCBI Taxonomy" id="1366"/>
    <lineage>
        <taxon>Bacteria</taxon>
        <taxon>Bacillati</taxon>
        <taxon>Bacillota</taxon>
        <taxon>Bacilli</taxon>
        <taxon>Lactobacillales</taxon>
        <taxon>Streptococcaceae</taxon>
        <taxon>Pseudolactococcus</taxon>
    </lineage>
</organism>
<comment type="cofactor">
    <cofactor evidence="1">
        <name>Mg(2+)</name>
        <dbReference type="ChEBI" id="CHEBI:18420"/>
    </cofactor>
</comment>
<proteinExistence type="predicted"/>
<sequence>MQDLTVALTGGRLNIRVAAIIRDQDKILVSKWPDGTISLVSGRVAYGETTQAAISREVTEETGLTVKSAQLHAIIENFFTHCDHFFHEFLYVYDVETSSFELDQTAQDFEDQEILWLSTSEHASLRPKVLSDVIKDKSGRILHLVNQEANLVL</sequence>
<dbReference type="InterPro" id="IPR015797">
    <property type="entry name" value="NUDIX_hydrolase-like_dom_sf"/>
</dbReference>
<evidence type="ECO:0000313" key="5">
    <source>
        <dbReference type="Proteomes" id="UP000501558"/>
    </source>
</evidence>
<dbReference type="PROSITE" id="PS00893">
    <property type="entry name" value="NUDIX_BOX"/>
    <property type="match status" value="1"/>
</dbReference>